<accession>A0ABN3ASC8</accession>
<sequence>MIRIEPRGPRSFAILAFAGLLALAGCASSGDGDAAPAGDVTYEDSPLAQYLGVEADAYDEYAAQEADVQEAIAACMAEEGFEYVPVVLEAEDMQADVEAMDAEEWAAQHGYGVASGGEPIDDATMQEDPNAAYVESLSVGEQEAWSETLYGPVPSEDELAEDGAYAYDWQDAGCQGAADHEIRGDMLGGGGEEHEPLLEAMAALYDEAASDPAMVAVDAEWSECMADAGHQDLASPQAAYERAMEAGDALWGDGTTAPSDDAVADARDDEVELALADLGCQDETDHEQRRLAVQFALEDQFIEDHREELEAYRASFEQGS</sequence>
<evidence type="ECO:0000313" key="3">
    <source>
        <dbReference type="Proteomes" id="UP001501599"/>
    </source>
</evidence>
<reference evidence="2 3" key="1">
    <citation type="journal article" date="2019" name="Int. J. Syst. Evol. Microbiol.">
        <title>The Global Catalogue of Microorganisms (GCM) 10K type strain sequencing project: providing services to taxonomists for standard genome sequencing and annotation.</title>
        <authorList>
            <consortium name="The Broad Institute Genomics Platform"/>
            <consortium name="The Broad Institute Genome Sequencing Center for Infectious Disease"/>
            <person name="Wu L."/>
            <person name="Ma J."/>
        </authorList>
    </citation>
    <scope>NUCLEOTIDE SEQUENCE [LARGE SCALE GENOMIC DNA]</scope>
    <source>
        <strain evidence="2 3">JCM 16026</strain>
    </source>
</reference>
<comment type="caution">
    <text evidence="2">The sequence shown here is derived from an EMBL/GenBank/DDBJ whole genome shotgun (WGS) entry which is preliminary data.</text>
</comment>
<gene>
    <name evidence="2" type="ORF">GCM10009846_19120</name>
</gene>
<dbReference type="EMBL" id="BAAAQT010000006">
    <property type="protein sequence ID" value="GAA2174175.1"/>
    <property type="molecule type" value="Genomic_DNA"/>
</dbReference>
<dbReference type="PROSITE" id="PS51257">
    <property type="entry name" value="PROKAR_LIPOPROTEIN"/>
    <property type="match status" value="1"/>
</dbReference>
<feature type="signal peptide" evidence="1">
    <location>
        <begin position="1"/>
        <end position="29"/>
    </location>
</feature>
<evidence type="ECO:0000313" key="2">
    <source>
        <dbReference type="EMBL" id="GAA2174175.1"/>
    </source>
</evidence>
<protein>
    <submittedName>
        <fullName evidence="2">Uncharacterized protein</fullName>
    </submittedName>
</protein>
<evidence type="ECO:0000256" key="1">
    <source>
        <dbReference type="SAM" id="SignalP"/>
    </source>
</evidence>
<dbReference type="RefSeq" id="WP_344342995.1">
    <property type="nucleotide sequence ID" value="NZ_BAAAQT010000006.1"/>
</dbReference>
<feature type="chain" id="PRO_5047045921" evidence="1">
    <location>
        <begin position="30"/>
        <end position="320"/>
    </location>
</feature>
<dbReference type="Proteomes" id="UP001501599">
    <property type="component" value="Unassembled WGS sequence"/>
</dbReference>
<organism evidence="2 3">
    <name type="scientific">Agrococcus versicolor</name>
    <dbReference type="NCBI Taxonomy" id="501482"/>
    <lineage>
        <taxon>Bacteria</taxon>
        <taxon>Bacillati</taxon>
        <taxon>Actinomycetota</taxon>
        <taxon>Actinomycetes</taxon>
        <taxon>Micrococcales</taxon>
        <taxon>Microbacteriaceae</taxon>
        <taxon>Agrococcus</taxon>
    </lineage>
</organism>
<keyword evidence="3" id="KW-1185">Reference proteome</keyword>
<name>A0ABN3ASC8_9MICO</name>
<proteinExistence type="predicted"/>
<keyword evidence="1" id="KW-0732">Signal</keyword>